<dbReference type="Gene3D" id="3.30.70.1230">
    <property type="entry name" value="Nucleotide cyclase"/>
    <property type="match status" value="1"/>
</dbReference>
<keyword evidence="2" id="KW-1133">Transmembrane helix</keyword>
<dbReference type="PROSITE" id="PS50885">
    <property type="entry name" value="HAMP"/>
    <property type="match status" value="1"/>
</dbReference>
<keyword evidence="1" id="KW-0175">Coiled coil</keyword>
<dbReference type="InterPro" id="IPR001054">
    <property type="entry name" value="A/G_cyclase"/>
</dbReference>
<keyword evidence="2" id="KW-0812">Transmembrane</keyword>
<accession>A0A929F977</accession>
<feature type="domain" description="Guanylate cyclase" evidence="3">
    <location>
        <begin position="526"/>
        <end position="650"/>
    </location>
</feature>
<dbReference type="InterPro" id="IPR003660">
    <property type="entry name" value="HAMP_dom"/>
</dbReference>
<dbReference type="Pfam" id="PF00672">
    <property type="entry name" value="HAMP"/>
    <property type="match status" value="1"/>
</dbReference>
<dbReference type="RefSeq" id="WP_193993384.1">
    <property type="nucleotide sequence ID" value="NZ_JADEXP010000094.1"/>
</dbReference>
<gene>
    <name evidence="5" type="ORF">IQ260_12205</name>
</gene>
<feature type="transmembrane region" description="Helical" evidence="2">
    <location>
        <begin position="412"/>
        <end position="437"/>
    </location>
</feature>
<name>A0A929F977_LEPEC</name>
<dbReference type="SUPFAM" id="SSF158472">
    <property type="entry name" value="HAMP domain-like"/>
    <property type="match status" value="1"/>
</dbReference>
<dbReference type="SMART" id="SM00304">
    <property type="entry name" value="HAMP"/>
    <property type="match status" value="1"/>
</dbReference>
<sequence>MLNRLRIKSKLMALLVGVSLGSLVVGGTLSWLRFRQAFQRQVFDHLTSVRASKGAQIESYIKGFQDWLELLSEDRTVISAMVEFNAAYRSLQNEEIPNEWIEAIETYYGRDFLPDLAENVEGPQIVANYRPLSQASQYLQYHYLVGNAPSNEGDGASSTDDSTYAQHHATYHQTFKNLIDQYGYSDLYLIDFNNGEIVYSVNKRPDFATSLDRGPYRRSGLSDIVAAVRDNPGRGFVQVVDFKPYVPNVAAPVAFLATPIFNGPHIVGILALQMPPDRLNAILVGTQEWEEEGLGETGQVYVVGEDALMRSQSRELIEDADTYRETLRNIGLSSQTVDLVYNLNTSVLLQPVDTEATQAAMAGETDTKIIQDYQGKSVLSAYAPLKLEGLRWAILAEMDRSEALGPITMMQIYMGTLAVIITLVAALLAGLVAQAFARPVRRLIKASEQLQTGESTLDVSVEGSDEFAQLGASFQTLSQKIKDQNQLLKQKELENETLLKNILPESIVTRFRQGEQPIANTIQQATVLVAKVLGLAQYSSSETTTTALSALISDFNKVAKQSGLEPQSMADETYLAVCGLSEVYFDHKQRGLNMAQEMLRIVQSVNSRYQVNLSIKIGLHAGSFVAGVVGTELFTYKLWGKTVAIATQLPEQAEPNQIVVTQPIYERLKDRHQLSAHGSVKADDMEMPTWHLVTDKVPVGSSV</sequence>
<evidence type="ECO:0000256" key="1">
    <source>
        <dbReference type="SAM" id="Coils"/>
    </source>
</evidence>
<dbReference type="PANTHER" id="PTHR45655">
    <property type="entry name" value="GUANYLATE CYCLASE SOLUBLE SUBUNIT BETA-2"/>
    <property type="match status" value="1"/>
</dbReference>
<dbReference type="SUPFAM" id="SSF55073">
    <property type="entry name" value="Nucleotide cyclase"/>
    <property type="match status" value="1"/>
</dbReference>
<organism evidence="5 6">
    <name type="scientific">Leptolyngbya cf. ectocarpi LEGE 11479</name>
    <dbReference type="NCBI Taxonomy" id="1828722"/>
    <lineage>
        <taxon>Bacteria</taxon>
        <taxon>Bacillati</taxon>
        <taxon>Cyanobacteriota</taxon>
        <taxon>Cyanophyceae</taxon>
        <taxon>Leptolyngbyales</taxon>
        <taxon>Leptolyngbyaceae</taxon>
        <taxon>Leptolyngbya group</taxon>
        <taxon>Leptolyngbya</taxon>
    </lineage>
</organism>
<reference evidence="5" key="1">
    <citation type="submission" date="2020-10" db="EMBL/GenBank/DDBJ databases">
        <authorList>
            <person name="Castelo-Branco R."/>
            <person name="Eusebio N."/>
            <person name="Adriana R."/>
            <person name="Vieira A."/>
            <person name="Brugerolle De Fraissinette N."/>
            <person name="Rezende De Castro R."/>
            <person name="Schneider M.P."/>
            <person name="Vasconcelos V."/>
            <person name="Leao P.N."/>
        </authorList>
    </citation>
    <scope>NUCLEOTIDE SEQUENCE</scope>
    <source>
        <strain evidence="5">LEGE 11479</strain>
    </source>
</reference>
<dbReference type="CDD" id="cd06225">
    <property type="entry name" value="HAMP"/>
    <property type="match status" value="1"/>
</dbReference>
<evidence type="ECO:0000259" key="4">
    <source>
        <dbReference type="PROSITE" id="PS50885"/>
    </source>
</evidence>
<dbReference type="GO" id="GO:0016020">
    <property type="term" value="C:membrane"/>
    <property type="evidence" value="ECO:0007669"/>
    <property type="project" value="InterPro"/>
</dbReference>
<dbReference type="CDD" id="cd07302">
    <property type="entry name" value="CHD"/>
    <property type="match status" value="1"/>
</dbReference>
<keyword evidence="2" id="KW-0472">Membrane</keyword>
<dbReference type="AlphaFoldDB" id="A0A929F977"/>
<feature type="domain" description="HAMP" evidence="4">
    <location>
        <begin position="434"/>
        <end position="486"/>
    </location>
</feature>
<dbReference type="PROSITE" id="PS50125">
    <property type="entry name" value="GUANYLATE_CYCLASE_2"/>
    <property type="match status" value="1"/>
</dbReference>
<keyword evidence="6" id="KW-1185">Reference proteome</keyword>
<proteinExistence type="predicted"/>
<dbReference type="Pfam" id="PF00211">
    <property type="entry name" value="Guanylate_cyc"/>
    <property type="match status" value="1"/>
</dbReference>
<comment type="caution">
    <text evidence="5">The sequence shown here is derived from an EMBL/GenBank/DDBJ whole genome shotgun (WGS) entry which is preliminary data.</text>
</comment>
<dbReference type="EMBL" id="JADEXP010000094">
    <property type="protein sequence ID" value="MBE9067419.1"/>
    <property type="molecule type" value="Genomic_DNA"/>
</dbReference>
<dbReference type="GO" id="GO:0004016">
    <property type="term" value="F:adenylate cyclase activity"/>
    <property type="evidence" value="ECO:0007669"/>
    <property type="project" value="UniProtKB-ARBA"/>
</dbReference>
<evidence type="ECO:0000256" key="2">
    <source>
        <dbReference type="SAM" id="Phobius"/>
    </source>
</evidence>
<dbReference type="SMART" id="SM00044">
    <property type="entry name" value="CYCc"/>
    <property type="match status" value="1"/>
</dbReference>
<evidence type="ECO:0000259" key="3">
    <source>
        <dbReference type="PROSITE" id="PS50125"/>
    </source>
</evidence>
<evidence type="ECO:0000313" key="6">
    <source>
        <dbReference type="Proteomes" id="UP000615026"/>
    </source>
</evidence>
<protein>
    <submittedName>
        <fullName evidence="5">HAMP domain-containing protein</fullName>
    </submittedName>
</protein>
<evidence type="ECO:0000313" key="5">
    <source>
        <dbReference type="EMBL" id="MBE9067419.1"/>
    </source>
</evidence>
<dbReference type="Proteomes" id="UP000615026">
    <property type="component" value="Unassembled WGS sequence"/>
</dbReference>
<dbReference type="GO" id="GO:0009190">
    <property type="term" value="P:cyclic nucleotide biosynthetic process"/>
    <property type="evidence" value="ECO:0007669"/>
    <property type="project" value="InterPro"/>
</dbReference>
<dbReference type="PANTHER" id="PTHR45655:SF13">
    <property type="entry name" value="SOLUBLE GUANYLATE CYCLASE GCY-32-RELATED"/>
    <property type="match status" value="1"/>
</dbReference>
<dbReference type="Gene3D" id="6.10.340.10">
    <property type="match status" value="1"/>
</dbReference>
<feature type="coiled-coil region" evidence="1">
    <location>
        <begin position="474"/>
        <end position="501"/>
    </location>
</feature>
<dbReference type="InterPro" id="IPR029787">
    <property type="entry name" value="Nucleotide_cyclase"/>
</dbReference>
<dbReference type="GO" id="GO:0035556">
    <property type="term" value="P:intracellular signal transduction"/>
    <property type="evidence" value="ECO:0007669"/>
    <property type="project" value="InterPro"/>
</dbReference>